<name>A0A4R6NY24_NOCIG</name>
<organism evidence="2 3">
    <name type="scientific">Nocardia ignorata</name>
    <dbReference type="NCBI Taxonomy" id="145285"/>
    <lineage>
        <taxon>Bacteria</taxon>
        <taxon>Bacillati</taxon>
        <taxon>Actinomycetota</taxon>
        <taxon>Actinomycetes</taxon>
        <taxon>Mycobacteriales</taxon>
        <taxon>Nocardiaceae</taxon>
        <taxon>Nocardia</taxon>
    </lineage>
</organism>
<proteinExistence type="predicted"/>
<keyword evidence="1" id="KW-0472">Membrane</keyword>
<dbReference type="Proteomes" id="UP000295087">
    <property type="component" value="Unassembled WGS sequence"/>
</dbReference>
<dbReference type="EMBL" id="SNXK01000013">
    <property type="protein sequence ID" value="TDP29391.1"/>
    <property type="molecule type" value="Genomic_DNA"/>
</dbReference>
<evidence type="ECO:0000313" key="3">
    <source>
        <dbReference type="Proteomes" id="UP000295087"/>
    </source>
</evidence>
<dbReference type="RefSeq" id="WP_133734283.1">
    <property type="nucleotide sequence ID" value="NZ_SNXK01000013.1"/>
</dbReference>
<keyword evidence="3" id="KW-1185">Reference proteome</keyword>
<gene>
    <name evidence="2" type="ORF">DFR75_11360</name>
</gene>
<protein>
    <submittedName>
        <fullName evidence="2">Uncharacterized protein</fullName>
    </submittedName>
</protein>
<feature type="transmembrane region" description="Helical" evidence="1">
    <location>
        <begin position="39"/>
        <end position="64"/>
    </location>
</feature>
<keyword evidence="1" id="KW-0812">Transmembrane</keyword>
<feature type="transmembrane region" description="Helical" evidence="1">
    <location>
        <begin position="76"/>
        <end position="98"/>
    </location>
</feature>
<reference evidence="2 3" key="1">
    <citation type="submission" date="2019-03" db="EMBL/GenBank/DDBJ databases">
        <title>Genomic Encyclopedia of Type Strains, Phase IV (KMG-IV): sequencing the most valuable type-strain genomes for metagenomic binning, comparative biology and taxonomic classification.</title>
        <authorList>
            <person name="Goeker M."/>
        </authorList>
    </citation>
    <scope>NUCLEOTIDE SEQUENCE [LARGE SCALE GENOMIC DNA]</scope>
    <source>
        <strain evidence="2 3">DSM 44496</strain>
    </source>
</reference>
<sequence length="138" mass="14171">MLRTKWGFAMVVGAGKGSLRGSHRAVRVRARRPLRVTELVTGAMVLLAAGGGMAGPVIAAVLVYRAGGPQVGTAVTASLVVAIAAVAVCLVTGLWLLATAWRRRTPCPAPDTTTVRTPVTHGLRPRLGMSGVAVRGAP</sequence>
<evidence type="ECO:0000313" key="2">
    <source>
        <dbReference type="EMBL" id="TDP29391.1"/>
    </source>
</evidence>
<keyword evidence="1" id="KW-1133">Transmembrane helix</keyword>
<comment type="caution">
    <text evidence="2">The sequence shown here is derived from an EMBL/GenBank/DDBJ whole genome shotgun (WGS) entry which is preliminary data.</text>
</comment>
<accession>A0A4R6NY24</accession>
<evidence type="ECO:0000256" key="1">
    <source>
        <dbReference type="SAM" id="Phobius"/>
    </source>
</evidence>
<dbReference type="AlphaFoldDB" id="A0A4R6NY24"/>